<accession>A0A1M5AWG9</accession>
<comment type="caution">
    <text evidence="1">The sequence shown here is derived from an EMBL/GenBank/DDBJ whole genome shotgun (WGS) entry which is preliminary data.</text>
</comment>
<dbReference type="SUPFAM" id="SSF55144">
    <property type="entry name" value="LigT-like"/>
    <property type="match status" value="1"/>
</dbReference>
<dbReference type="Proteomes" id="UP000184334">
    <property type="component" value="Unassembled WGS sequence"/>
</dbReference>
<dbReference type="EMBL" id="FQUI01000080">
    <property type="protein sequence ID" value="SHF34565.1"/>
    <property type="molecule type" value="Genomic_DNA"/>
</dbReference>
<dbReference type="AlphaFoldDB" id="A0A1M5AWG9"/>
<gene>
    <name evidence="1" type="ORF">SAMN02745164_02278</name>
</gene>
<protein>
    <recommendedName>
        <fullName evidence="3">DUF1868 domain-containing protein</fullName>
    </recommendedName>
</protein>
<evidence type="ECO:0000313" key="1">
    <source>
        <dbReference type="EMBL" id="SHF34565.1"/>
    </source>
</evidence>
<organism evidence="1 2">
    <name type="scientific">Marinitoga hydrogenitolerans (strain DSM 16785 / JCM 12826 / AT1271)</name>
    <dbReference type="NCBI Taxonomy" id="1122195"/>
    <lineage>
        <taxon>Bacteria</taxon>
        <taxon>Thermotogati</taxon>
        <taxon>Thermotogota</taxon>
        <taxon>Thermotogae</taxon>
        <taxon>Petrotogales</taxon>
        <taxon>Petrotogaceae</taxon>
        <taxon>Marinitoga</taxon>
    </lineage>
</organism>
<dbReference type="InterPro" id="IPR009097">
    <property type="entry name" value="Cyclic_Pdiesterase"/>
</dbReference>
<sequence length="238" mass="28041">MYYKEYIKLLKDINANSKKNLLNGDWENNEGIYKKVDKNGYYIPFSGNTVLIFLNYEERNKLQEIQKKLYSKIGYLLAEPLKPETFHITIHDLCNPFNSEDINLCMKETEEKIKNIFINDFTHLKPISICFNSIGLFHGNSAIGVEFMPSSKKDFTYLMYIYNKIDSLFPLNATLIPHVTLGYYKPIYYSKEDRKKILETISNIKFDINIKLDLSKLTLQKFNNMNEYLEIYTIISNI</sequence>
<name>A0A1M5AWG9_MARH1</name>
<evidence type="ECO:0008006" key="3">
    <source>
        <dbReference type="Google" id="ProtNLM"/>
    </source>
</evidence>
<dbReference type="OrthoDB" id="49570at2"/>
<dbReference type="Gene3D" id="3.90.1140.10">
    <property type="entry name" value="Cyclic phosphodiesterase"/>
    <property type="match status" value="1"/>
</dbReference>
<reference evidence="1" key="1">
    <citation type="submission" date="2016-11" db="EMBL/GenBank/DDBJ databases">
        <authorList>
            <person name="Varghese N."/>
            <person name="Submissions S."/>
        </authorList>
    </citation>
    <scope>NUCLEOTIDE SEQUENCE [LARGE SCALE GENOMIC DNA]</scope>
    <source>
        <strain evidence="1">DSM 16785</strain>
    </source>
</reference>
<proteinExistence type="predicted"/>
<dbReference type="RefSeq" id="WP_072866118.1">
    <property type="nucleotide sequence ID" value="NZ_FQUI01000080.1"/>
</dbReference>
<keyword evidence="2" id="KW-1185">Reference proteome</keyword>
<evidence type="ECO:0000313" key="2">
    <source>
        <dbReference type="Proteomes" id="UP000184334"/>
    </source>
</evidence>